<sequence length="882" mass="97921">MKVEPKKPYILFDNNGDCYVVKVTARDAAQLDLHNNKAYRLLQKVKAKGLRPSSRWHDSAGSSTLENTVSEWKPPSGSGGGAILKAKNSCRVSQVPADTGASNSSKGVTWRKEEAHIFLNICLNHAPKLCCKQVPIAIWQQISNELAVLGIGFSAIQLREKMRNLERFYKEAKEGKHNRDRWEFHFDMQKIFDGDVNTPVPLAPEVVPAAANASVPHSRSSVDGVFIDDVPVIFSGDGELAGPACSYLVPVVSPTYDKETVAHKINEETQGEVPSVSGLESNGLSFVDGEVIDDIPVILSDDGELAGPACSNIVTVVSSAYDKETDTNNEETQGESACVSGLENLSMFSMNLSDDEERPGLDNETIISLDVSDNEEQAQVLDKSQAGSDLPLTGAQSSKVNSDASSEFHDLPSISGLGHLPTLDLTENNYTDCIDDIVALPLENAPHAVESSSSCNEGTSLFRGKFLQKAFLLHNSFFFFAPNMIFIIFQLIPPPKKRTSLVRPAQFPASKSSTFTPGALGQLQNDTLANSYSHFERPLLQASIPMSRRCLQSPPKKMNTSGRFFLSPRKLSIPSPKRKVAAIHLAWDSASTEALVQICVLKRNELRGAAIAVKIWKDIAEEMKGLGYNKSWEVTRAKYLSLNSFFTSVVKTEGVVNGIKWPYYDAFHSIHNFEEDQEAEENVTSDRFSWSYEMELLLITLYSERKDKFEANEQAPSRHSLLYSEIADKMKLFKHVVTGTQCRRHMDSLIAEFRKEFDRAKNTGAGAPQMKHYDTFLQMFDGAPSLIAPVALSVGRGLHYTINGEKKDEQRNSRTRTTSSQKASFKAGKSRQKASRSAESAQDSWMSQWKEMLERQDRRSEEKAQLIRMYIETLMQGKRSGL</sequence>
<feature type="compositionally biased region" description="Polar residues" evidence="1">
    <location>
        <begin position="835"/>
        <end position="846"/>
    </location>
</feature>
<keyword evidence="4" id="KW-1185">Reference proteome</keyword>
<gene>
    <name evidence="3" type="ORF">ONE63_003519</name>
</gene>
<dbReference type="Pfam" id="PF13837">
    <property type="entry name" value="Myb_DNA-bind_4"/>
    <property type="match status" value="3"/>
</dbReference>
<organism evidence="3 4">
    <name type="scientific">Megalurothrips usitatus</name>
    <name type="common">bean blossom thrips</name>
    <dbReference type="NCBI Taxonomy" id="439358"/>
    <lineage>
        <taxon>Eukaryota</taxon>
        <taxon>Metazoa</taxon>
        <taxon>Ecdysozoa</taxon>
        <taxon>Arthropoda</taxon>
        <taxon>Hexapoda</taxon>
        <taxon>Insecta</taxon>
        <taxon>Pterygota</taxon>
        <taxon>Neoptera</taxon>
        <taxon>Paraneoptera</taxon>
        <taxon>Thysanoptera</taxon>
        <taxon>Terebrantia</taxon>
        <taxon>Thripoidea</taxon>
        <taxon>Thripidae</taxon>
        <taxon>Megalurothrips</taxon>
    </lineage>
</organism>
<proteinExistence type="predicted"/>
<feature type="region of interest" description="Disordered" evidence="1">
    <location>
        <begin position="377"/>
        <end position="404"/>
    </location>
</feature>
<feature type="region of interest" description="Disordered" evidence="1">
    <location>
        <begin position="53"/>
        <end position="78"/>
    </location>
</feature>
<dbReference type="PANTHER" id="PTHR47595">
    <property type="entry name" value="HEAT SHOCK 70 KDA PROTEIN 14"/>
    <property type="match status" value="1"/>
</dbReference>
<comment type="caution">
    <text evidence="3">The sequence shown here is derived from an EMBL/GenBank/DDBJ whole genome shotgun (WGS) entry which is preliminary data.</text>
</comment>
<evidence type="ECO:0000313" key="4">
    <source>
        <dbReference type="Proteomes" id="UP001075354"/>
    </source>
</evidence>
<feature type="compositionally biased region" description="Polar residues" evidence="1">
    <location>
        <begin position="60"/>
        <end position="70"/>
    </location>
</feature>
<evidence type="ECO:0000259" key="2">
    <source>
        <dbReference type="Pfam" id="PF13837"/>
    </source>
</evidence>
<feature type="compositionally biased region" description="Polar residues" evidence="1">
    <location>
        <begin position="394"/>
        <end position="404"/>
    </location>
</feature>
<name>A0AAV7X6N6_9NEOP</name>
<protein>
    <recommendedName>
        <fullName evidence="2">Myb/SANT-like DNA-binding domain-containing protein</fullName>
    </recommendedName>
</protein>
<dbReference type="Proteomes" id="UP001075354">
    <property type="component" value="Chromosome 14"/>
</dbReference>
<feature type="region of interest" description="Disordered" evidence="1">
    <location>
        <begin position="803"/>
        <end position="846"/>
    </location>
</feature>
<dbReference type="AlphaFoldDB" id="A0AAV7X6N6"/>
<reference evidence="3" key="1">
    <citation type="submission" date="2022-12" db="EMBL/GenBank/DDBJ databases">
        <title>Chromosome-level genome assembly of the bean flower thrips Megalurothrips usitatus.</title>
        <authorList>
            <person name="Ma L."/>
            <person name="Liu Q."/>
            <person name="Li H."/>
            <person name="Cai W."/>
        </authorList>
    </citation>
    <scope>NUCLEOTIDE SEQUENCE</scope>
    <source>
        <strain evidence="3">Cailab_2022a</strain>
    </source>
</reference>
<dbReference type="Gene3D" id="1.10.10.60">
    <property type="entry name" value="Homeodomain-like"/>
    <property type="match status" value="3"/>
</dbReference>
<feature type="domain" description="Myb/SANT-like DNA-binding" evidence="2">
    <location>
        <begin position="688"/>
        <end position="776"/>
    </location>
</feature>
<feature type="domain" description="Myb/SANT-like DNA-binding" evidence="2">
    <location>
        <begin position="109"/>
        <end position="190"/>
    </location>
</feature>
<dbReference type="InterPro" id="IPR044822">
    <property type="entry name" value="Myb_DNA-bind_4"/>
</dbReference>
<feature type="domain" description="Myb/SANT-like DNA-binding" evidence="2">
    <location>
        <begin position="586"/>
        <end position="670"/>
    </location>
</feature>
<dbReference type="EMBL" id="JAPTSV010000014">
    <property type="protein sequence ID" value="KAJ1520384.1"/>
    <property type="molecule type" value="Genomic_DNA"/>
</dbReference>
<evidence type="ECO:0000313" key="3">
    <source>
        <dbReference type="EMBL" id="KAJ1520384.1"/>
    </source>
</evidence>
<dbReference type="PANTHER" id="PTHR47595:SF1">
    <property type="entry name" value="MYB_SANT-LIKE DNA-BINDING DOMAIN-CONTAINING PROTEIN"/>
    <property type="match status" value="1"/>
</dbReference>
<accession>A0AAV7X6N6</accession>
<evidence type="ECO:0000256" key="1">
    <source>
        <dbReference type="SAM" id="MobiDB-lite"/>
    </source>
</evidence>